<dbReference type="GO" id="GO:0009813">
    <property type="term" value="P:flavonoid biosynthetic process"/>
    <property type="evidence" value="ECO:0007669"/>
    <property type="project" value="UniProtKB-KW"/>
</dbReference>
<dbReference type="InterPro" id="IPR027443">
    <property type="entry name" value="IPNS-like_sf"/>
</dbReference>
<keyword evidence="3 9" id="KW-0479">Metal-binding</keyword>
<feature type="domain" description="Fe2OG dioxygenase" evidence="11">
    <location>
        <begin position="200"/>
        <end position="300"/>
    </location>
</feature>
<evidence type="ECO:0000256" key="9">
    <source>
        <dbReference type="RuleBase" id="RU003682"/>
    </source>
</evidence>
<keyword evidence="6 9" id="KW-0560">Oxidoreductase</keyword>
<dbReference type="FunFam" id="2.60.120.330:FF:000009">
    <property type="entry name" value="Flavonol synthase"/>
    <property type="match status" value="1"/>
</dbReference>
<sequence>MAAVRVQSIAGSGLETLPPQFVRPQHERPNTDIDGPPAQVPLIDLSNLRGDVPAHLRQQTLAELATAAQEWGLFQILNHGISEDLIQRLQAVGKEFFDLPQEEKETYANNAAAGILEGYGTKLAHQIDGKLEWIDYFFHMLWPVSRRNFNTWPKRPSSYIEVNDEYARALVGVMNMLLSALSINLGLEESALREVLGGEDIEMEMKINYYPPCPQPELALGVEAHTDMSALTLLVPNEVPGLQIYKDGHWVSVDYVPNAIVVHIGDQLEILSNGKFQSVLHRSLVSKERVRMSWPVFCTPPADKVIGPVKEVVNEQNPARFNAKTYAEYKHRKINKLPQ</sequence>
<dbReference type="InterPro" id="IPR005123">
    <property type="entry name" value="Oxoglu/Fe-dep_dioxygenase_dom"/>
</dbReference>
<evidence type="ECO:0000256" key="10">
    <source>
        <dbReference type="SAM" id="MobiDB-lite"/>
    </source>
</evidence>
<dbReference type="InterPro" id="IPR050295">
    <property type="entry name" value="Plant_2OG-oxidoreductases"/>
</dbReference>
<evidence type="ECO:0000256" key="5">
    <source>
        <dbReference type="ARBA" id="ARBA00022964"/>
    </source>
</evidence>
<dbReference type="Pfam" id="PF14226">
    <property type="entry name" value="DIOX_N"/>
    <property type="match status" value="1"/>
</dbReference>
<evidence type="ECO:0000256" key="3">
    <source>
        <dbReference type="ARBA" id="ARBA00022723"/>
    </source>
</evidence>
<evidence type="ECO:0000259" key="11">
    <source>
        <dbReference type="PROSITE" id="PS51471"/>
    </source>
</evidence>
<dbReference type="SUPFAM" id="SSF51197">
    <property type="entry name" value="Clavaminate synthase-like"/>
    <property type="match status" value="1"/>
</dbReference>
<dbReference type="Gene3D" id="2.60.120.330">
    <property type="entry name" value="B-lactam Antibiotic, Isopenicillin N Synthase, Chain"/>
    <property type="match status" value="1"/>
</dbReference>
<protein>
    <recommendedName>
        <fullName evidence="11">Fe2OG dioxygenase domain-containing protein</fullName>
    </recommendedName>
</protein>
<comment type="cofactor">
    <cofactor evidence="1">
        <name>L-ascorbate</name>
        <dbReference type="ChEBI" id="CHEBI:38290"/>
    </cofactor>
</comment>
<dbReference type="GO" id="GO:0051213">
    <property type="term" value="F:dioxygenase activity"/>
    <property type="evidence" value="ECO:0007669"/>
    <property type="project" value="UniProtKB-KW"/>
</dbReference>
<evidence type="ECO:0000256" key="2">
    <source>
        <dbReference type="ARBA" id="ARBA00008056"/>
    </source>
</evidence>
<dbReference type="GO" id="GO:0046148">
    <property type="term" value="P:pigment biosynthetic process"/>
    <property type="evidence" value="ECO:0007669"/>
    <property type="project" value="UniProtKB-ARBA"/>
</dbReference>
<dbReference type="AlphaFoldDB" id="A0A0D6QRC4"/>
<evidence type="ECO:0000256" key="4">
    <source>
        <dbReference type="ARBA" id="ARBA00022896"/>
    </source>
</evidence>
<keyword evidence="4" id="KW-0847">Vitamin C</keyword>
<accession>A0A0D6QRC4</accession>
<evidence type="ECO:0000256" key="6">
    <source>
        <dbReference type="ARBA" id="ARBA00023002"/>
    </source>
</evidence>
<evidence type="ECO:0000256" key="1">
    <source>
        <dbReference type="ARBA" id="ARBA00001961"/>
    </source>
</evidence>
<dbReference type="PANTHER" id="PTHR47991">
    <property type="entry name" value="OXOGLUTARATE/IRON-DEPENDENT DIOXYGENASE"/>
    <property type="match status" value="1"/>
</dbReference>
<dbReference type="PROSITE" id="PS51471">
    <property type="entry name" value="FE2OG_OXY"/>
    <property type="match status" value="1"/>
</dbReference>
<feature type="region of interest" description="Disordered" evidence="10">
    <location>
        <begin position="15"/>
        <end position="37"/>
    </location>
</feature>
<comment type="similarity">
    <text evidence="2 9">Belongs to the iron/ascorbate-dependent oxidoreductase family.</text>
</comment>
<name>A0A0D6QRC4_ARACU</name>
<keyword evidence="7 9" id="KW-0408">Iron</keyword>
<keyword evidence="5" id="KW-0223">Dioxygenase</keyword>
<organism evidence="12">
    <name type="scientific">Araucaria cunninghamii</name>
    <name type="common">Hoop pine</name>
    <name type="synonym">Moreton Bay pine</name>
    <dbReference type="NCBI Taxonomy" id="56994"/>
    <lineage>
        <taxon>Eukaryota</taxon>
        <taxon>Viridiplantae</taxon>
        <taxon>Streptophyta</taxon>
        <taxon>Embryophyta</taxon>
        <taxon>Tracheophyta</taxon>
        <taxon>Spermatophyta</taxon>
        <taxon>Pinopsida</taxon>
        <taxon>Pinidae</taxon>
        <taxon>Conifers II</taxon>
        <taxon>Araucariales</taxon>
        <taxon>Araucariaceae</taxon>
        <taxon>Araucaria</taxon>
    </lineage>
</organism>
<dbReference type="GO" id="GO:0046872">
    <property type="term" value="F:metal ion binding"/>
    <property type="evidence" value="ECO:0007669"/>
    <property type="project" value="UniProtKB-KW"/>
</dbReference>
<dbReference type="GO" id="GO:0031418">
    <property type="term" value="F:L-ascorbic acid binding"/>
    <property type="evidence" value="ECO:0007669"/>
    <property type="project" value="UniProtKB-KW"/>
</dbReference>
<reference evidence="12" key="1">
    <citation type="submission" date="2015-03" db="EMBL/GenBank/DDBJ databases">
        <title>A transcriptome of Araucaria cunninghamii, an australian fine timber species.</title>
        <authorList>
            <person name="Jing Yi C.J.Y."/>
            <person name="Yin San L.Y.S."/>
            <person name="Abdul Karim S.S."/>
            <person name="Wan Azmi N.N."/>
            <person name="Hercus R.R."/>
            <person name="Croft L.L."/>
        </authorList>
    </citation>
    <scope>NUCLEOTIDE SEQUENCE</scope>
    <source>
        <strain evidence="12">MI0301</strain>
        <tissue evidence="12">Leaf</tissue>
    </source>
</reference>
<keyword evidence="8" id="KW-0284">Flavonoid biosynthesis</keyword>
<proteinExistence type="inferred from homology"/>
<dbReference type="Pfam" id="PF03171">
    <property type="entry name" value="2OG-FeII_Oxy"/>
    <property type="match status" value="1"/>
</dbReference>
<evidence type="ECO:0000256" key="7">
    <source>
        <dbReference type="ARBA" id="ARBA00023004"/>
    </source>
</evidence>
<dbReference type="EMBL" id="GCKF01046497">
    <property type="protein sequence ID" value="JAG93522.1"/>
    <property type="molecule type" value="Transcribed_RNA"/>
</dbReference>
<dbReference type="InterPro" id="IPR044861">
    <property type="entry name" value="IPNS-like_FE2OG_OXY"/>
</dbReference>
<dbReference type="InterPro" id="IPR026992">
    <property type="entry name" value="DIOX_N"/>
</dbReference>
<evidence type="ECO:0000313" key="12">
    <source>
        <dbReference type="EMBL" id="JAG93522.1"/>
    </source>
</evidence>
<evidence type="ECO:0000256" key="8">
    <source>
        <dbReference type="ARBA" id="ARBA00023241"/>
    </source>
</evidence>